<protein>
    <submittedName>
        <fullName evidence="1">Uncharacterized protein</fullName>
    </submittedName>
</protein>
<evidence type="ECO:0000313" key="2">
    <source>
        <dbReference type="Proteomes" id="UP001149090"/>
    </source>
</evidence>
<accession>A0A9Q0LER7</accession>
<dbReference type="EMBL" id="JAPDFW010000091">
    <property type="protein sequence ID" value="KAJ5071110.1"/>
    <property type="molecule type" value="Genomic_DNA"/>
</dbReference>
<reference evidence="1" key="1">
    <citation type="submission" date="2022-10" db="EMBL/GenBank/DDBJ databases">
        <title>Novel sulphate-reducing endosymbionts in the free-living metamonad Anaeramoeba.</title>
        <authorList>
            <person name="Jerlstrom-Hultqvist J."/>
            <person name="Cepicka I."/>
            <person name="Gallot-Lavallee L."/>
            <person name="Salas-Leiva D."/>
            <person name="Curtis B.A."/>
            <person name="Zahonova K."/>
            <person name="Pipaliya S."/>
            <person name="Dacks J."/>
            <person name="Roger A.J."/>
        </authorList>
    </citation>
    <scope>NUCLEOTIDE SEQUENCE</scope>
    <source>
        <strain evidence="1">BMAN</strain>
    </source>
</reference>
<keyword evidence="2" id="KW-1185">Reference proteome</keyword>
<comment type="caution">
    <text evidence="1">The sequence shown here is derived from an EMBL/GenBank/DDBJ whole genome shotgun (WGS) entry which is preliminary data.</text>
</comment>
<name>A0A9Q0LER7_ANAIG</name>
<gene>
    <name evidence="1" type="ORF">M0811_10594</name>
</gene>
<organism evidence="1 2">
    <name type="scientific">Anaeramoeba ignava</name>
    <name type="common">Anaerobic marine amoeba</name>
    <dbReference type="NCBI Taxonomy" id="1746090"/>
    <lineage>
        <taxon>Eukaryota</taxon>
        <taxon>Metamonada</taxon>
        <taxon>Anaeramoebidae</taxon>
        <taxon>Anaeramoeba</taxon>
    </lineage>
</organism>
<sequence>MNLLNSGELLNLNISILNYFGEVMENGSWSGDFFLIVAYVDSGNLPMAFATLPEFGYWNITNGAGIISTRIYGISMQTQFCLVAIQKNPQFLREPDQDYWDSQGCFNLSIVNQIEKVEISHSPNLNNYFTPGQPFGNDSIKLKIFPNNISENNFTIQVLALNADDPYGVLLGRNSNERTRNVTTILYQTTKNLTEEGELILDDFVINDQTTYINFQDTFLQNEPFQLQIFVNGVPANSIVSVNLAFPSQDLNLTIDWDTSLPFVSGYQQFYSQPVLQITNNETGEPIQGYYVYFNIPYDSIDGIYPAYAIDYDAGDYSNFVRSLAPSDENGLVTWDLSFEYVLGIGEIYADFYAFTGGEWQYVPIKITISADYLLLQNLC</sequence>
<evidence type="ECO:0000313" key="1">
    <source>
        <dbReference type="EMBL" id="KAJ5071110.1"/>
    </source>
</evidence>
<dbReference type="AlphaFoldDB" id="A0A9Q0LER7"/>
<proteinExistence type="predicted"/>
<dbReference type="Proteomes" id="UP001149090">
    <property type="component" value="Unassembled WGS sequence"/>
</dbReference>